<protein>
    <recommendedName>
        <fullName evidence="3">Ester cyclase</fullName>
    </recommendedName>
</protein>
<dbReference type="InterPro" id="IPR009959">
    <property type="entry name" value="Cyclase_SnoaL-like"/>
</dbReference>
<proteinExistence type="predicted"/>
<dbReference type="SUPFAM" id="SSF54427">
    <property type="entry name" value="NTF2-like"/>
    <property type="match status" value="1"/>
</dbReference>
<dbReference type="InterPro" id="IPR032710">
    <property type="entry name" value="NTF2-like_dom_sf"/>
</dbReference>
<dbReference type="PANTHER" id="PTHR38436:SF1">
    <property type="entry name" value="ESTER CYCLASE"/>
    <property type="match status" value="1"/>
</dbReference>
<dbReference type="Pfam" id="PF07366">
    <property type="entry name" value="SnoaL"/>
    <property type="match status" value="1"/>
</dbReference>
<dbReference type="GO" id="GO:0030638">
    <property type="term" value="P:polyketide metabolic process"/>
    <property type="evidence" value="ECO:0007669"/>
    <property type="project" value="InterPro"/>
</dbReference>
<organism evidence="1 2">
    <name type="scientific">Alkalilimnicola ehrlichii</name>
    <dbReference type="NCBI Taxonomy" id="351052"/>
    <lineage>
        <taxon>Bacteria</taxon>
        <taxon>Pseudomonadati</taxon>
        <taxon>Pseudomonadota</taxon>
        <taxon>Gammaproteobacteria</taxon>
        <taxon>Chromatiales</taxon>
        <taxon>Ectothiorhodospiraceae</taxon>
        <taxon>Alkalilimnicola</taxon>
    </lineage>
</organism>
<dbReference type="Proteomes" id="UP000256763">
    <property type="component" value="Unassembled WGS sequence"/>
</dbReference>
<dbReference type="PANTHER" id="PTHR38436">
    <property type="entry name" value="POLYKETIDE CYCLASE SNOAL-LIKE DOMAIN"/>
    <property type="match status" value="1"/>
</dbReference>
<evidence type="ECO:0008006" key="3">
    <source>
        <dbReference type="Google" id="ProtNLM"/>
    </source>
</evidence>
<name>A0A3E0WNP7_9GAMM</name>
<dbReference type="Gene3D" id="3.10.450.50">
    <property type="match status" value="1"/>
</dbReference>
<comment type="caution">
    <text evidence="1">The sequence shown here is derived from an EMBL/GenBank/DDBJ whole genome shotgun (WGS) entry which is preliminary data.</text>
</comment>
<accession>A0A3E0WNP7</accession>
<dbReference type="OrthoDB" id="129343at2"/>
<evidence type="ECO:0000313" key="2">
    <source>
        <dbReference type="Proteomes" id="UP000256763"/>
    </source>
</evidence>
<gene>
    <name evidence="1" type="ORF">CAL65_15475</name>
</gene>
<dbReference type="EMBL" id="NFZW01000016">
    <property type="protein sequence ID" value="RFA34428.1"/>
    <property type="molecule type" value="Genomic_DNA"/>
</dbReference>
<evidence type="ECO:0000313" key="1">
    <source>
        <dbReference type="EMBL" id="RFA34428.1"/>
    </source>
</evidence>
<dbReference type="AlphaFoldDB" id="A0A3E0WNP7"/>
<keyword evidence="2" id="KW-1185">Reference proteome</keyword>
<sequence>MQTRRPNMSTTDVVRQEVEALKRHSLADMTDRYTEDAVVHDPMYSEPLRGREAIRDDLAAWLRTFPDLEVEMRAILEEGDRYACEIAMTGTHKGPLITPDGELAPSGKRVAMSIGLFGRLDGDRIAEERRYYDLSSIAAQLATTH</sequence>
<reference evidence="2" key="1">
    <citation type="submission" date="2017-05" db="EMBL/GenBank/DDBJ databases">
        <authorList>
            <person name="Sharma S."/>
            <person name="Sidhu C."/>
            <person name="Pinnaka A.K."/>
        </authorList>
    </citation>
    <scope>NUCLEOTIDE SEQUENCE [LARGE SCALE GENOMIC DNA]</scope>
    <source>
        <strain evidence="2">AK93</strain>
    </source>
</reference>